<reference evidence="1 2" key="1">
    <citation type="journal article" date="2012" name="J. Bacteriol.">
        <title>Genome Sequence of the Pattern-Forming Social Bacterium Paenibacillus dendritiformis C454 Chiral Morphotype.</title>
        <authorList>
            <person name="Sirota-Madi A."/>
            <person name="Olender T."/>
            <person name="Helman Y."/>
            <person name="Brainis I."/>
            <person name="Finkelshtein A."/>
            <person name="Roth D."/>
            <person name="Hagai E."/>
            <person name="Leshkowitz D."/>
            <person name="Brodsky L."/>
            <person name="Galatenko V."/>
            <person name="Nikolaev V."/>
            <person name="Gutnick D.L."/>
            <person name="Lancet D."/>
            <person name="Ben-Jacob E."/>
        </authorList>
    </citation>
    <scope>NUCLEOTIDE SEQUENCE [LARGE SCALE GENOMIC DNA]</scope>
    <source>
        <strain evidence="1 2">C454</strain>
    </source>
</reference>
<dbReference type="OrthoDB" id="9154322at2"/>
<dbReference type="Gene3D" id="1.10.287.1080">
    <property type="entry name" value="MazG-like"/>
    <property type="match status" value="2"/>
</dbReference>
<sequence>MKKIAELVKEAHQNAVNKGWWEEPRTYGELIALVHSEVSEALEDYRNGAVPHATWYEKKCGDEIKRSAELVNDTWKPCGIPSELADICIRIFDIAGHYGFGEELQQACESKGPNWQVVELFPFADNLAVIHLNLSESFAATETMVRSLADALLNTESLAVLYGIDLERAIAEKMAYNATRPQRHGGKVL</sequence>
<evidence type="ECO:0000313" key="1">
    <source>
        <dbReference type="EMBL" id="EHQ63646.1"/>
    </source>
</evidence>
<protein>
    <submittedName>
        <fullName evidence="1">Uncharacterized protein</fullName>
    </submittedName>
</protein>
<keyword evidence="2" id="KW-1185">Reference proteome</keyword>
<dbReference type="Proteomes" id="UP000003900">
    <property type="component" value="Unassembled WGS sequence"/>
</dbReference>
<dbReference type="RefSeq" id="WP_006675360.1">
    <property type="nucleotide sequence ID" value="NZ_AHKH01000007.1"/>
</dbReference>
<name>H3SBG3_9BACL</name>
<proteinExistence type="predicted"/>
<evidence type="ECO:0000313" key="2">
    <source>
        <dbReference type="Proteomes" id="UP000003900"/>
    </source>
</evidence>
<dbReference type="SUPFAM" id="SSF101386">
    <property type="entry name" value="all-alpha NTP pyrophosphatases"/>
    <property type="match status" value="1"/>
</dbReference>
<gene>
    <name evidence="1" type="ORF">PDENDC454_04244</name>
</gene>
<dbReference type="CDD" id="cd11542">
    <property type="entry name" value="NTP-PPase_u5"/>
    <property type="match status" value="1"/>
</dbReference>
<dbReference type="EMBL" id="AHKH01000007">
    <property type="protein sequence ID" value="EHQ63646.1"/>
    <property type="molecule type" value="Genomic_DNA"/>
</dbReference>
<dbReference type="PATRIC" id="fig|1131935.3.peg.851"/>
<accession>H3SBG3</accession>
<dbReference type="AlphaFoldDB" id="H3SBG3"/>
<comment type="caution">
    <text evidence="1">The sequence shown here is derived from an EMBL/GenBank/DDBJ whole genome shotgun (WGS) entry which is preliminary data.</text>
</comment>
<dbReference type="STRING" id="1131935.PDENDC454_04244"/>
<organism evidence="1 2">
    <name type="scientific">Paenibacillus dendritiformis C454</name>
    <dbReference type="NCBI Taxonomy" id="1131935"/>
    <lineage>
        <taxon>Bacteria</taxon>
        <taxon>Bacillati</taxon>
        <taxon>Bacillota</taxon>
        <taxon>Bacilli</taxon>
        <taxon>Bacillales</taxon>
        <taxon>Paenibacillaceae</taxon>
        <taxon>Paenibacillus</taxon>
    </lineage>
</organism>